<evidence type="ECO:0000313" key="2">
    <source>
        <dbReference type="EMBL" id="ORX85725.1"/>
    </source>
</evidence>
<evidence type="ECO:0000256" key="1">
    <source>
        <dbReference type="SAM" id="MobiDB-lite"/>
    </source>
</evidence>
<organism evidence="2 3">
    <name type="scientific">Anaeromyces robustus</name>
    <dbReference type="NCBI Taxonomy" id="1754192"/>
    <lineage>
        <taxon>Eukaryota</taxon>
        <taxon>Fungi</taxon>
        <taxon>Fungi incertae sedis</taxon>
        <taxon>Chytridiomycota</taxon>
        <taxon>Chytridiomycota incertae sedis</taxon>
        <taxon>Neocallimastigomycetes</taxon>
        <taxon>Neocallimastigales</taxon>
        <taxon>Neocallimastigaceae</taxon>
        <taxon>Anaeromyces</taxon>
    </lineage>
</organism>
<feature type="compositionally biased region" description="Polar residues" evidence="1">
    <location>
        <begin position="125"/>
        <end position="143"/>
    </location>
</feature>
<gene>
    <name evidence="2" type="ORF">BCR32DRAFT_265473</name>
</gene>
<feature type="non-terminal residue" evidence="2">
    <location>
        <position position="837"/>
    </location>
</feature>
<feature type="region of interest" description="Disordered" evidence="1">
    <location>
        <begin position="125"/>
        <end position="144"/>
    </location>
</feature>
<reference evidence="2 3" key="1">
    <citation type="submission" date="2016-08" db="EMBL/GenBank/DDBJ databases">
        <title>A Parts List for Fungal Cellulosomes Revealed by Comparative Genomics.</title>
        <authorList>
            <consortium name="DOE Joint Genome Institute"/>
            <person name="Haitjema C.H."/>
            <person name="Gilmore S.P."/>
            <person name="Henske J.K."/>
            <person name="Solomon K.V."/>
            <person name="De Groot R."/>
            <person name="Kuo A."/>
            <person name="Mondo S.J."/>
            <person name="Salamov A.A."/>
            <person name="Labutti K."/>
            <person name="Zhao Z."/>
            <person name="Chiniquy J."/>
            <person name="Barry K."/>
            <person name="Brewer H.M."/>
            <person name="Purvine S.O."/>
            <person name="Wright A.T."/>
            <person name="Boxma B."/>
            <person name="Van Alen T."/>
            <person name="Hackstein J.H."/>
            <person name="Baker S.E."/>
            <person name="Grigoriev I.V."/>
            <person name="O'Malley M.A."/>
        </authorList>
    </citation>
    <scope>NUCLEOTIDE SEQUENCE [LARGE SCALE GENOMIC DNA]</scope>
    <source>
        <strain evidence="2 3">S4</strain>
    </source>
</reference>
<reference evidence="2 3" key="2">
    <citation type="submission" date="2016-08" db="EMBL/GenBank/DDBJ databases">
        <title>Pervasive Adenine N6-methylation of Active Genes in Fungi.</title>
        <authorList>
            <consortium name="DOE Joint Genome Institute"/>
            <person name="Mondo S.J."/>
            <person name="Dannebaum R.O."/>
            <person name="Kuo R.C."/>
            <person name="Labutti K."/>
            <person name="Haridas S."/>
            <person name="Kuo A."/>
            <person name="Salamov A."/>
            <person name="Ahrendt S.R."/>
            <person name="Lipzen A."/>
            <person name="Sullivan W."/>
            <person name="Andreopoulos W.B."/>
            <person name="Clum A."/>
            <person name="Lindquist E."/>
            <person name="Daum C."/>
            <person name="Ramamoorthy G.K."/>
            <person name="Gryganskyi A."/>
            <person name="Culley D."/>
            <person name="Magnuson J.K."/>
            <person name="James T.Y."/>
            <person name="O'Malley M.A."/>
            <person name="Stajich J.E."/>
            <person name="Spatafora J.W."/>
            <person name="Visel A."/>
            <person name="Grigoriev I.V."/>
        </authorList>
    </citation>
    <scope>NUCLEOTIDE SEQUENCE [LARGE SCALE GENOMIC DNA]</scope>
    <source>
        <strain evidence="2 3">S4</strain>
    </source>
</reference>
<dbReference type="OrthoDB" id="10447297at2759"/>
<dbReference type="EMBL" id="MCFG01000031">
    <property type="protein sequence ID" value="ORX85725.1"/>
    <property type="molecule type" value="Genomic_DNA"/>
</dbReference>
<dbReference type="Proteomes" id="UP000193944">
    <property type="component" value="Unassembled WGS sequence"/>
</dbReference>
<comment type="caution">
    <text evidence="2">The sequence shown here is derived from an EMBL/GenBank/DDBJ whole genome shotgun (WGS) entry which is preliminary data.</text>
</comment>
<protein>
    <submittedName>
        <fullName evidence="2">Uncharacterized protein</fullName>
    </submittedName>
</protein>
<keyword evidence="3" id="KW-1185">Reference proteome</keyword>
<accession>A0A1Y1XIZ6</accession>
<dbReference type="AlphaFoldDB" id="A0A1Y1XIZ6"/>
<feature type="region of interest" description="Disordered" evidence="1">
    <location>
        <begin position="172"/>
        <end position="197"/>
    </location>
</feature>
<sequence length="837" mass="98525">MHITEFEKLNYNYIIQELALRNDYGTLSRKSTLNELNVEEYNINKKINLQPLTKTGLATDVEKNNENDINEQDNNKFNKSFQGTHEMNSNKNENIDNFNKIDEYYHDINKNYQYQKNEIEKVYPNNNINNSKEVNGCENSSNKYQKKKDSLNFNNLNISESDEELYELDDDIDENENNNNNSNSNNHNNTHYNTENTMTKENNNFDEQDNNIFRRGQQKFLSSSNYKTKNMNRLYHLLNSVTPLNNNISIKNTPENWDEFEVNNEYNEINSNKQKAFKVLRFEDNDINKISINHSTSCSKNISLNNYVELSCKLLNSRIRLGKPIPIELEIINKGSNSIPYLKIVVSAITKNDKNESFCKDKVMFGYYLEPGNKCVKKFSLEPYLWDNEEDCFYDDVKSLNLNASLGSNTLYSISNLASKKTNILTNKNFSSYYYYSKLYARNKRSKNIDKEKVLKNNMKSLISLTNIFDLGIIADKDNEENKDQNEINYNAIRVIPKEANTMLNNLPSSIKINIYQENGELILCNNSEFNLKSEYFTQDFYLLGQYFKLNSKEENDISKNKSNKYRKYRKTKSYSLNILLVNSSVETKNKFIHSLEYALFVEKQLLSKNRVREFRDLLIENEMNFDCYKENTSKFYWSENNKYYQEIKMANHFPKNIKFYDCPCNDKINDEVKDISLNDKNAQSIYNKTFTKMNALFKNKFNVLPNTIDSEININTTVNTEKQSCNDKKYCSWLDGDEAELISKGELPLGKKILDEKIYYSDIEEDYYNDSIKRNPIHNIIYLFSLKQISDITSEDKENINNNINKLQKMKKTLNICIFIDDCNVINEEYNNINEY</sequence>
<feature type="compositionally biased region" description="Low complexity" evidence="1">
    <location>
        <begin position="177"/>
        <end position="197"/>
    </location>
</feature>
<name>A0A1Y1XIZ6_9FUNG</name>
<evidence type="ECO:0000313" key="3">
    <source>
        <dbReference type="Proteomes" id="UP000193944"/>
    </source>
</evidence>
<proteinExistence type="predicted"/>